<name>A0A1N6RH22_9RHOO</name>
<proteinExistence type="predicted"/>
<dbReference type="Gene3D" id="1.20.120.520">
    <property type="entry name" value="nmb1532 protein domain like"/>
    <property type="match status" value="1"/>
</dbReference>
<dbReference type="STRING" id="34027.SAMN05421829_103241"/>
<dbReference type="InterPro" id="IPR012312">
    <property type="entry name" value="Hemerythrin-like"/>
</dbReference>
<dbReference type="OrthoDB" id="9780392at2"/>
<evidence type="ECO:0000259" key="1">
    <source>
        <dbReference type="Pfam" id="PF01814"/>
    </source>
</evidence>
<organism evidence="2 3">
    <name type="scientific">Aromatoleum tolulyticum</name>
    <dbReference type="NCBI Taxonomy" id="34027"/>
    <lineage>
        <taxon>Bacteria</taxon>
        <taxon>Pseudomonadati</taxon>
        <taxon>Pseudomonadota</taxon>
        <taxon>Betaproteobacteria</taxon>
        <taxon>Rhodocyclales</taxon>
        <taxon>Rhodocyclaceae</taxon>
        <taxon>Aromatoleum</taxon>
    </lineage>
</organism>
<protein>
    <submittedName>
        <fullName evidence="2">Hemerythrin HHE cation binding domain-containing protein</fullName>
    </submittedName>
</protein>
<keyword evidence="3" id="KW-1185">Reference proteome</keyword>
<dbReference type="EMBL" id="FTMD01000003">
    <property type="protein sequence ID" value="SIQ28079.1"/>
    <property type="molecule type" value="Genomic_DNA"/>
</dbReference>
<dbReference type="CDD" id="cd12108">
    <property type="entry name" value="Hr-like"/>
    <property type="match status" value="1"/>
</dbReference>
<sequence>MTDSLIPSSPGFETPLEMLEACHERLQAQLATLARLAAWLPEHGPDKQARQAAVNVMRYFDIAAVKHHQDEEDDLFPVLRARADDARRAELGTLIDWILADHQRLFAGWARMRARLERIAAGEHADLSPADVEEFADAYRRHIQREEGELLPIARGLLSEEDIAALSGTMTARRRQ</sequence>
<evidence type="ECO:0000313" key="2">
    <source>
        <dbReference type="EMBL" id="SIQ28079.1"/>
    </source>
</evidence>
<dbReference type="Pfam" id="PF01814">
    <property type="entry name" value="Hemerythrin"/>
    <property type="match status" value="1"/>
</dbReference>
<dbReference type="AlphaFoldDB" id="A0A1N6RH22"/>
<feature type="domain" description="Hemerythrin-like" evidence="1">
    <location>
        <begin position="14"/>
        <end position="154"/>
    </location>
</feature>
<accession>A0A1N6RH22</accession>
<evidence type="ECO:0000313" key="3">
    <source>
        <dbReference type="Proteomes" id="UP000186819"/>
    </source>
</evidence>
<dbReference type="Proteomes" id="UP000186819">
    <property type="component" value="Unassembled WGS sequence"/>
</dbReference>
<reference evidence="3" key="1">
    <citation type="submission" date="2017-01" db="EMBL/GenBank/DDBJ databases">
        <authorList>
            <person name="Varghese N."/>
            <person name="Submissions S."/>
        </authorList>
    </citation>
    <scope>NUCLEOTIDE SEQUENCE [LARGE SCALE GENOMIC DNA]</scope>
    <source>
        <strain evidence="3">ATCC 51758</strain>
    </source>
</reference>
<dbReference type="RefSeq" id="WP_084204979.1">
    <property type="nucleotide sequence ID" value="NZ_FTMD01000003.1"/>
</dbReference>
<gene>
    <name evidence="2" type="ORF">SAMN05421829_103241</name>
</gene>